<name>A0A1W1C0E5_9ZZZZ</name>
<dbReference type="PROSITE" id="PS51257">
    <property type="entry name" value="PROKAR_LIPOPROTEIN"/>
    <property type="match status" value="1"/>
</dbReference>
<reference evidence="3" key="1">
    <citation type="submission" date="2016-10" db="EMBL/GenBank/DDBJ databases">
        <authorList>
            <person name="de Groot N.N."/>
        </authorList>
    </citation>
    <scope>NUCLEOTIDE SEQUENCE</scope>
</reference>
<evidence type="ECO:0000313" key="3">
    <source>
        <dbReference type="EMBL" id="SFV59181.1"/>
    </source>
</evidence>
<accession>A0A1W1C0E5</accession>
<keyword evidence="3" id="KW-0449">Lipoprotein</keyword>
<dbReference type="InterPro" id="IPR059092">
    <property type="entry name" value="UPF0323_dom"/>
</dbReference>
<feature type="compositionally biased region" description="Low complexity" evidence="1">
    <location>
        <begin position="159"/>
        <end position="210"/>
    </location>
</feature>
<dbReference type="AlphaFoldDB" id="A0A1W1C0E5"/>
<dbReference type="EMBL" id="FPHG01000038">
    <property type="protein sequence ID" value="SFV59181.1"/>
    <property type="molecule type" value="Genomic_DNA"/>
</dbReference>
<evidence type="ECO:0000256" key="1">
    <source>
        <dbReference type="SAM" id="MobiDB-lite"/>
    </source>
</evidence>
<feature type="domain" description="UPF0323" evidence="2">
    <location>
        <begin position="46"/>
        <end position="174"/>
    </location>
</feature>
<protein>
    <submittedName>
        <fullName evidence="3">FIG01388762: membrane lipoprotein</fullName>
    </submittedName>
</protein>
<proteinExistence type="predicted"/>
<feature type="region of interest" description="Disordered" evidence="1">
    <location>
        <begin position="150"/>
        <end position="210"/>
    </location>
</feature>
<sequence length="210" mass="22512">MKYLKKLSDYATASGVGALLITGLTGCGDSVPQEQPKTQQQEKKSAFVIIEEVEKGKYKIKDEFPADETRIILKKLDGTEKVLTQEEMDKLVKEEAAKIDNGTSNLTKDQSQNPEVANQGMSLGETLLASAAGAMVGAWIGNKLFGNSNYQNNRQAGYKSPSTFSRSKSSFSKSNSASSRNKGRSGFFGSKSSSSSSSTSSSSRRSSYGG</sequence>
<evidence type="ECO:0000259" key="2">
    <source>
        <dbReference type="Pfam" id="PF26303"/>
    </source>
</evidence>
<gene>
    <name evidence="3" type="ORF">MNB_SV-9-710</name>
</gene>
<dbReference type="Pfam" id="PF26303">
    <property type="entry name" value="UPF0323"/>
    <property type="match status" value="1"/>
</dbReference>
<dbReference type="NCBIfam" id="NF003146">
    <property type="entry name" value="PRK04081.1"/>
    <property type="match status" value="1"/>
</dbReference>
<organism evidence="3">
    <name type="scientific">hydrothermal vent metagenome</name>
    <dbReference type="NCBI Taxonomy" id="652676"/>
    <lineage>
        <taxon>unclassified sequences</taxon>
        <taxon>metagenomes</taxon>
        <taxon>ecological metagenomes</taxon>
    </lineage>
</organism>